<evidence type="ECO:0000313" key="3">
    <source>
        <dbReference type="Proteomes" id="UP000185911"/>
    </source>
</evidence>
<dbReference type="Pfam" id="PF13542">
    <property type="entry name" value="HTH_Tnp_ISL3"/>
    <property type="match status" value="1"/>
</dbReference>
<organism evidence="2 3">
    <name type="scientific">Rhodoferax antarcticus ANT.BR</name>
    <dbReference type="NCBI Taxonomy" id="1111071"/>
    <lineage>
        <taxon>Bacteria</taxon>
        <taxon>Pseudomonadati</taxon>
        <taxon>Pseudomonadota</taxon>
        <taxon>Betaproteobacteria</taxon>
        <taxon>Burkholderiales</taxon>
        <taxon>Comamonadaceae</taxon>
        <taxon>Rhodoferax</taxon>
    </lineage>
</organism>
<dbReference type="InterPro" id="IPR032877">
    <property type="entry name" value="Transposase_HTH"/>
</dbReference>
<name>A0A1Q8YK65_9BURK</name>
<keyword evidence="3" id="KW-1185">Reference proteome</keyword>
<evidence type="ECO:0000313" key="2">
    <source>
        <dbReference type="EMBL" id="OLP08444.1"/>
    </source>
</evidence>
<proteinExistence type="predicted"/>
<feature type="domain" description="Transposase IS204/IS1001/IS1096/IS1165 helix-turn-helix" evidence="1">
    <location>
        <begin position="13"/>
        <end position="49"/>
    </location>
</feature>
<dbReference type="AlphaFoldDB" id="A0A1Q8YK65"/>
<gene>
    <name evidence="2" type="ORF">BLL52_0048</name>
</gene>
<accession>A0A1Q8YK65</accession>
<dbReference type="EMBL" id="MSYM01000001">
    <property type="protein sequence ID" value="OLP08444.1"/>
    <property type="molecule type" value="Genomic_DNA"/>
</dbReference>
<protein>
    <submittedName>
        <fullName evidence="2">Putative transposase IS204/IS1001/IS1096/IS1165 family domain protein</fullName>
    </submittedName>
</protein>
<dbReference type="Proteomes" id="UP000185911">
    <property type="component" value="Unassembled WGS sequence"/>
</dbReference>
<reference evidence="2 3" key="1">
    <citation type="submission" date="2017-01" db="EMBL/GenBank/DDBJ databases">
        <title>Genome sequence of Rhodoferax antarcticus ANT.BR, a psychrophilic purple nonsulfur bacterium from an Antarctic microbial mat.</title>
        <authorList>
            <person name="Baker J."/>
            <person name="Riester C."/>
            <person name="Skinner B."/>
            <person name="Newell A."/>
            <person name="Swingley W."/>
            <person name="Madigan M."/>
            <person name="Jung D."/>
            <person name="Asao M."/>
            <person name="Chen M."/>
            <person name="Loughlin P."/>
            <person name="Pan H."/>
            <person name="Lin S."/>
            <person name="Li N."/>
            <person name="Shaw J."/>
            <person name="Prado M."/>
            <person name="Sherman C."/>
            <person name="Li X."/>
            <person name="Tang J."/>
            <person name="Blankenship R."/>
            <person name="Zhao T."/>
            <person name="Touchman J."/>
            <person name="Sattley M."/>
        </authorList>
    </citation>
    <scope>NUCLEOTIDE SEQUENCE [LARGE SCALE GENOMIC DNA]</scope>
    <source>
        <strain evidence="2 3">ANT.BR</strain>
    </source>
</reference>
<sequence>MGLGRGGSCFYALFEALALSLCQELPVRQAAALLRCSDKQLWRRIEHYVGAPASSTTCLR</sequence>
<comment type="caution">
    <text evidence="2">The sequence shown here is derived from an EMBL/GenBank/DDBJ whole genome shotgun (WGS) entry which is preliminary data.</text>
</comment>
<evidence type="ECO:0000259" key="1">
    <source>
        <dbReference type="Pfam" id="PF13542"/>
    </source>
</evidence>